<evidence type="ECO:0000256" key="1">
    <source>
        <dbReference type="ARBA" id="ARBA00009437"/>
    </source>
</evidence>
<accession>A0ABX7BDG8</accession>
<keyword evidence="2" id="KW-0805">Transcription regulation</keyword>
<dbReference type="PANTHER" id="PTHR30537">
    <property type="entry name" value="HTH-TYPE TRANSCRIPTIONAL REGULATOR"/>
    <property type="match status" value="1"/>
</dbReference>
<dbReference type="Proteomes" id="UP000595197">
    <property type="component" value="Chromosome"/>
</dbReference>
<evidence type="ECO:0000313" key="6">
    <source>
        <dbReference type="EMBL" id="QQP92194.1"/>
    </source>
</evidence>
<dbReference type="InterPro" id="IPR000847">
    <property type="entry name" value="LysR_HTH_N"/>
</dbReference>
<dbReference type="PANTHER" id="PTHR30537:SF5">
    <property type="entry name" value="HTH-TYPE TRANSCRIPTIONAL ACTIVATOR TTDR-RELATED"/>
    <property type="match status" value="1"/>
</dbReference>
<organism evidence="6 7">
    <name type="scientific">Skermanella cutis</name>
    <dbReference type="NCBI Taxonomy" id="2775420"/>
    <lineage>
        <taxon>Bacteria</taxon>
        <taxon>Pseudomonadati</taxon>
        <taxon>Pseudomonadota</taxon>
        <taxon>Alphaproteobacteria</taxon>
        <taxon>Rhodospirillales</taxon>
        <taxon>Azospirillaceae</taxon>
        <taxon>Skermanella</taxon>
    </lineage>
</organism>
<sequence>MSLLENMRTFVRVVDMGNLSAAGRSLRMSPAVVSHRIQQLEQHLGVRLLNRTTRQLQPTEHGHIFYRDCLEVLDAVERAETNLASATGVPSGSLRVTAPLGFGRRVLGPMIPRFREAFPLVDVRLRLSDHLIDLLHEAVDVAIRMAVLRDSAFVVRKIADCPRVLCAAPAYLDAAGEPERPEDLTGHNCLLLRFPGSQQYQWSLNTADGPAKVAVSGSFDADYGEVLTDWLLDGQGIAMKPVWEVAEHLRSGALRVVLPDFPPEPAVLAVLYPHRTLLPAKARAFADFVVTETRAALADVLDYAPRA</sequence>
<dbReference type="Pfam" id="PF00126">
    <property type="entry name" value="HTH_1"/>
    <property type="match status" value="1"/>
</dbReference>
<dbReference type="InterPro" id="IPR005119">
    <property type="entry name" value="LysR_subst-bd"/>
</dbReference>
<dbReference type="InterPro" id="IPR058163">
    <property type="entry name" value="LysR-type_TF_proteobact-type"/>
</dbReference>
<name>A0ABX7BDG8_9PROT</name>
<dbReference type="Gene3D" id="3.40.190.290">
    <property type="match status" value="1"/>
</dbReference>
<evidence type="ECO:0000259" key="5">
    <source>
        <dbReference type="PROSITE" id="PS50931"/>
    </source>
</evidence>
<evidence type="ECO:0000256" key="3">
    <source>
        <dbReference type="ARBA" id="ARBA00023125"/>
    </source>
</evidence>
<evidence type="ECO:0000256" key="2">
    <source>
        <dbReference type="ARBA" id="ARBA00023015"/>
    </source>
</evidence>
<gene>
    <name evidence="6" type="ORF">IGS68_13755</name>
</gene>
<dbReference type="Pfam" id="PF03466">
    <property type="entry name" value="LysR_substrate"/>
    <property type="match status" value="1"/>
</dbReference>
<evidence type="ECO:0000313" key="7">
    <source>
        <dbReference type="Proteomes" id="UP000595197"/>
    </source>
</evidence>
<dbReference type="EMBL" id="CP067420">
    <property type="protein sequence ID" value="QQP92194.1"/>
    <property type="molecule type" value="Genomic_DNA"/>
</dbReference>
<dbReference type="CDD" id="cd08422">
    <property type="entry name" value="PBP2_CrgA_like"/>
    <property type="match status" value="1"/>
</dbReference>
<proteinExistence type="inferred from homology"/>
<dbReference type="SUPFAM" id="SSF53850">
    <property type="entry name" value="Periplasmic binding protein-like II"/>
    <property type="match status" value="1"/>
</dbReference>
<keyword evidence="3" id="KW-0238">DNA-binding</keyword>
<dbReference type="SUPFAM" id="SSF46785">
    <property type="entry name" value="Winged helix' DNA-binding domain"/>
    <property type="match status" value="1"/>
</dbReference>
<dbReference type="Gene3D" id="1.10.10.10">
    <property type="entry name" value="Winged helix-like DNA-binding domain superfamily/Winged helix DNA-binding domain"/>
    <property type="match status" value="1"/>
</dbReference>
<reference evidence="6" key="1">
    <citation type="submission" date="2021-02" db="EMBL/GenBank/DDBJ databases">
        <title>Skermanella TT6 skin isolate.</title>
        <authorList>
            <person name="Lee K."/>
            <person name="Ganzorig M."/>
        </authorList>
    </citation>
    <scope>NUCLEOTIDE SEQUENCE</scope>
    <source>
        <strain evidence="6">TT6</strain>
    </source>
</reference>
<feature type="domain" description="HTH lysR-type" evidence="5">
    <location>
        <begin position="1"/>
        <end position="59"/>
    </location>
</feature>
<dbReference type="RefSeq" id="WP_201080856.1">
    <property type="nucleotide sequence ID" value="NZ_CP067420.1"/>
</dbReference>
<keyword evidence="4" id="KW-0804">Transcription</keyword>
<evidence type="ECO:0000256" key="4">
    <source>
        <dbReference type="ARBA" id="ARBA00023163"/>
    </source>
</evidence>
<comment type="similarity">
    <text evidence="1">Belongs to the LysR transcriptional regulatory family.</text>
</comment>
<dbReference type="PROSITE" id="PS50931">
    <property type="entry name" value="HTH_LYSR"/>
    <property type="match status" value="1"/>
</dbReference>
<dbReference type="InterPro" id="IPR036390">
    <property type="entry name" value="WH_DNA-bd_sf"/>
</dbReference>
<keyword evidence="7" id="KW-1185">Reference proteome</keyword>
<protein>
    <submittedName>
        <fullName evidence="6">LysR family transcriptional regulator</fullName>
    </submittedName>
</protein>
<dbReference type="InterPro" id="IPR036388">
    <property type="entry name" value="WH-like_DNA-bd_sf"/>
</dbReference>